<dbReference type="InterPro" id="IPR042102">
    <property type="entry name" value="RNA_pol_Rpb1_3_sf"/>
</dbReference>
<dbReference type="Pfam" id="PF04983">
    <property type="entry name" value="RNA_pol_Rpb1_3"/>
    <property type="match status" value="1"/>
</dbReference>
<feature type="coiled-coil region" evidence="11">
    <location>
        <begin position="321"/>
        <end position="348"/>
    </location>
</feature>
<feature type="domain" description="RNA polymerase N-terminal" evidence="12">
    <location>
        <begin position="1156"/>
        <end position="1434"/>
    </location>
</feature>
<dbReference type="Gene3D" id="1.10.274.100">
    <property type="entry name" value="RNA polymerase Rpb1, domain 3"/>
    <property type="match status" value="2"/>
</dbReference>
<dbReference type="GO" id="GO:0003677">
    <property type="term" value="F:DNA binding"/>
    <property type="evidence" value="ECO:0007669"/>
    <property type="project" value="InterPro"/>
</dbReference>
<dbReference type="InterPro" id="IPR038120">
    <property type="entry name" value="Rpb1_funnel_sf"/>
</dbReference>
<dbReference type="Proteomes" id="UP001153678">
    <property type="component" value="Unassembled WGS sequence"/>
</dbReference>
<keyword evidence="6 10" id="KW-0548">Nucleotidyltransferase</keyword>
<dbReference type="PANTHER" id="PTHR19376">
    <property type="entry name" value="DNA-DIRECTED RNA POLYMERASE"/>
    <property type="match status" value="1"/>
</dbReference>
<dbReference type="InterPro" id="IPR037033">
    <property type="entry name" value="DNA-dir_RNAP_su2_hyb_sf"/>
</dbReference>
<keyword evidence="5 10" id="KW-0808">Transferase</keyword>
<dbReference type="GO" id="GO:0046872">
    <property type="term" value="F:metal ion binding"/>
    <property type="evidence" value="ECO:0007669"/>
    <property type="project" value="UniProtKB-KW"/>
</dbReference>
<evidence type="ECO:0000256" key="4">
    <source>
        <dbReference type="ARBA" id="ARBA00022478"/>
    </source>
</evidence>
<evidence type="ECO:0000256" key="6">
    <source>
        <dbReference type="ARBA" id="ARBA00022695"/>
    </source>
</evidence>
<organism evidence="13 14">
    <name type="scientific">Funneliformis geosporum</name>
    <dbReference type="NCBI Taxonomy" id="1117311"/>
    <lineage>
        <taxon>Eukaryota</taxon>
        <taxon>Fungi</taxon>
        <taxon>Fungi incertae sedis</taxon>
        <taxon>Mucoromycota</taxon>
        <taxon>Glomeromycotina</taxon>
        <taxon>Glomeromycetes</taxon>
        <taxon>Glomerales</taxon>
        <taxon>Glomeraceae</taxon>
        <taxon>Funneliformis</taxon>
    </lineage>
</organism>
<evidence type="ECO:0000256" key="1">
    <source>
        <dbReference type="ARBA" id="ARBA00004026"/>
    </source>
</evidence>
<proteinExistence type="inferred from homology"/>
<evidence type="ECO:0000313" key="14">
    <source>
        <dbReference type="Proteomes" id="UP001153678"/>
    </source>
</evidence>
<dbReference type="Gene3D" id="1.10.40.90">
    <property type="match status" value="1"/>
</dbReference>
<dbReference type="InterPro" id="IPR007645">
    <property type="entry name" value="RNA_pol_Rpb2_3"/>
</dbReference>
<dbReference type="SUPFAM" id="SSF64484">
    <property type="entry name" value="beta and beta-prime subunits of DNA dependent RNA-polymerase"/>
    <property type="match status" value="2"/>
</dbReference>
<dbReference type="GO" id="GO:0003899">
    <property type="term" value="F:DNA-directed RNA polymerase activity"/>
    <property type="evidence" value="ECO:0007669"/>
    <property type="project" value="UniProtKB-EC"/>
</dbReference>
<evidence type="ECO:0000256" key="5">
    <source>
        <dbReference type="ARBA" id="ARBA00022679"/>
    </source>
</evidence>
<dbReference type="Pfam" id="PF04565">
    <property type="entry name" value="RNA_pol_Rpb2_3"/>
    <property type="match status" value="1"/>
</dbReference>
<dbReference type="InterPro" id="IPR007120">
    <property type="entry name" value="DNA-dir_RNAP_su2_dom"/>
</dbReference>
<dbReference type="InterPro" id="IPR042107">
    <property type="entry name" value="DNA-dir_RNA_pol_bsu_ext_1_sf"/>
</dbReference>
<evidence type="ECO:0000256" key="2">
    <source>
        <dbReference type="ARBA" id="ARBA00007616"/>
    </source>
</evidence>
<dbReference type="Gene3D" id="1.10.132.30">
    <property type="match status" value="1"/>
</dbReference>
<keyword evidence="7" id="KW-0479">Metal-binding</keyword>
<keyword evidence="14" id="KW-1185">Reference proteome</keyword>
<dbReference type="InterPro" id="IPR014724">
    <property type="entry name" value="RNA_pol_RPB2_OB-fold"/>
</dbReference>
<dbReference type="Pfam" id="PF04560">
    <property type="entry name" value="RNA_pol_Rpb2_7"/>
    <property type="match status" value="1"/>
</dbReference>
<sequence length="1683" mass="189996">MVISKEEVIEYLGNAKQIELSELINQIKEKFDIQETLAPPSQGGEQQKAASVANVSLKILELGKEPVKLYGAKIFPREKADKYKELLEGKTKEEKEQKGVKHYQVISESVPPIVNQKKILEINLYEWIEKSFKFKIGSNEVPNRLAVKFYYEQSKEVPFCSLPKMTTQERQSQSAYGEIIPFKDTFDLNQILAETSFPKENLLNLLGAEEVLENSLQLGKNEKKTNKAMPRFLFNEKNSYFLLGKLGRQKFNHKMNILNRLQGQILAEDLKDKAGKLIFAAGTMLEAEKISLIRSLIQEKRLPVVIFEGDLLTVLSYFLNLQQGIGKAEKEEEEKDNLENQIVRRVGDLLYNIFNNEFGVFKRGIENKFLANISQLKKADPMKLPKIQNFKKVVNTFFHSSTLVQLQNQNNPLAEASHIRKVSRLGLGGSNLTNVSPSTRDIDPSYYGRYCSVETPEGQKIGLVRSLTLNAKVDENGQVLAPYYSVEQGKVTGKIFYLTAGEELENYIAHCNIKINEHNLIEENLVQARHQRKFVLVPKEKINFIDTSFYHLNSVNSSSIPFFQHNDAVRMLTASNMQKQAVILFQGEAPLVASGIESYLLDNASLTVKAASAGVVKYVDSEKIILNSSPETIQQNKNISLEQEYPINQFLITNTNSLLTSVPLVKKGEKVQAGQIIACGYNYEDAIVVNERLVEKDILTSLFAKKYTVIRKSLKIDKKPKEEEFYPRPEISHLDPEGIVKLGSIVKGNDILVSKRTPYKKQQTEELLLASILGEEAYAFTDSSFRLPNNYKEDDLEIIEICVMQKRKIEAGDKLTTRFGNKGVVGKIVPEIDMPFDENGETVDIIFNPLSVPSRMNIADKFHARNTGPYALVHQQPVKGRAQGGGQRVGEMEAWALEAHGATYNLLEMMGAKSDDLSWRRLIQHSLIFEDRELTIRNNQKIKNSKSLNANTFEPEIGGLFCPQIFGPNHNYQCACRSDRSRRIRNQNPVTNTLILKSVLPYLEQILEVSGKAIKDLVYFNSYIVLDKGNSSVLQNKQILARKVDPELVSKILEEIIHSEAGKVSPSVLKKAQELQTDLVGKKKKQIQLELNKIKKTLRMEKENEKEQVKLQKKEAQLQEELREIKLESPATGSLEKINNKRRFIQAVIRNKLPLTGLVLNYIPVLPAGLRPATKLEDGSVATTQINNLDKKIILANERLKHILEVNKNFETQVLFLDIIHNEKKRLQKAFDQRQSGEGLPKQSSAKSLLQILSGKEGILRKYSLGKRVDYSARSVVSPNPSLTLRQVGIPAEMALVLYKPFLISALLKEGKSLEEAKQVLLQNEATIFPLLNEIIQNRPVLLNRAPTLHRLGMQGFQPVLTLGKTIQLHPLVTVAFNADFDGDQMAVFLPLTKKAQEEIQTRVMADSQILDPKNSSLIIAPTQDIVLGIYYLTRTKDLSSADNIPLYYETSQIEKDYAQGKIDLATPLVVPLPLVAKQVADRNEQKFLRTTLGRWKFNQILPPNFPYYINDLAYYNQHQHSPAPEDIVELSLATGLAKSTSDQLKDLGFAAVTRSGISISLFDLPKISEKEAILRQSETKLAQIEGYYEQGFYSPAEFIKQRNNVWTEYSGARATSENLTQVFGMRGNMIDYKGNTIETPILSSLKEGLNPFEFFVSVHGAMKGMMDTALKTAEAGYLTRQL</sequence>
<comment type="caution">
    <text evidence="13">The sequence shown here is derived from an EMBL/GenBank/DDBJ whole genome shotgun (WGS) entry which is preliminary data.</text>
</comment>
<comment type="similarity">
    <text evidence="10">Belongs to the RNA polymerase beta' chain family.</text>
</comment>
<dbReference type="InterPro" id="IPR000722">
    <property type="entry name" value="RNA_pol_asu"/>
</dbReference>
<protein>
    <recommendedName>
        <fullName evidence="10">DNA-directed RNA polymerase subunit</fullName>
        <ecNumber evidence="10">2.7.7.6</ecNumber>
    </recommendedName>
</protein>
<comment type="similarity">
    <text evidence="2">In the N-terminal section; belongs to the RNA polymerase beta chain family.</text>
</comment>
<evidence type="ECO:0000256" key="10">
    <source>
        <dbReference type="RuleBase" id="RU004279"/>
    </source>
</evidence>
<evidence type="ECO:0000256" key="3">
    <source>
        <dbReference type="ARBA" id="ARBA00009839"/>
    </source>
</evidence>
<dbReference type="InterPro" id="IPR007641">
    <property type="entry name" value="RNA_pol_Rpb2_7"/>
</dbReference>
<evidence type="ECO:0000256" key="7">
    <source>
        <dbReference type="ARBA" id="ARBA00022723"/>
    </source>
</evidence>
<dbReference type="Gene3D" id="3.90.1100.10">
    <property type="match status" value="1"/>
</dbReference>
<dbReference type="Pfam" id="PF04998">
    <property type="entry name" value="RNA_pol_Rpb1_5"/>
    <property type="match status" value="1"/>
</dbReference>
<dbReference type="PANTHER" id="PTHR19376:SF54">
    <property type="entry name" value="DNA-DIRECTED RNA POLYMERASE SUBUNIT BETA"/>
    <property type="match status" value="1"/>
</dbReference>
<dbReference type="EC" id="2.7.7.6" evidence="10"/>
<dbReference type="Gene3D" id="3.90.1800.10">
    <property type="entry name" value="RNA polymerase alpha subunit dimerisation domain"/>
    <property type="match status" value="1"/>
</dbReference>
<dbReference type="InterPro" id="IPR007066">
    <property type="entry name" value="RNA_pol_Rpb1_3"/>
</dbReference>
<dbReference type="Gene3D" id="2.40.50.150">
    <property type="match status" value="1"/>
</dbReference>
<evidence type="ECO:0000256" key="8">
    <source>
        <dbReference type="ARBA" id="ARBA00023163"/>
    </source>
</evidence>
<dbReference type="GO" id="GO:0000428">
    <property type="term" value="C:DNA-directed RNA polymerase complex"/>
    <property type="evidence" value="ECO:0007669"/>
    <property type="project" value="UniProtKB-KW"/>
</dbReference>
<evidence type="ECO:0000256" key="11">
    <source>
        <dbReference type="SAM" id="Coils"/>
    </source>
</evidence>
<gene>
    <name evidence="13" type="ORF">FWILDA_LOCUS13340</name>
</gene>
<dbReference type="InterPro" id="IPR037034">
    <property type="entry name" value="RNA_pol_Rpb2_2_sf"/>
</dbReference>
<dbReference type="Pfam" id="PF04997">
    <property type="entry name" value="RNA_pol_Rpb1_1"/>
    <property type="match status" value="1"/>
</dbReference>
<dbReference type="Gene3D" id="2.40.50.100">
    <property type="match status" value="1"/>
</dbReference>
<dbReference type="SMART" id="SM00663">
    <property type="entry name" value="RPOLA_N"/>
    <property type="match status" value="1"/>
</dbReference>
<dbReference type="GO" id="GO:0006351">
    <property type="term" value="P:DNA-templated transcription"/>
    <property type="evidence" value="ECO:0007669"/>
    <property type="project" value="InterPro"/>
</dbReference>
<dbReference type="Gene3D" id="2.30.150.10">
    <property type="entry name" value="DNA-directed RNA polymerase, beta subunit, external 1 domain"/>
    <property type="match status" value="1"/>
</dbReference>
<evidence type="ECO:0000259" key="12">
    <source>
        <dbReference type="SMART" id="SM00663"/>
    </source>
</evidence>
<evidence type="ECO:0000313" key="13">
    <source>
        <dbReference type="EMBL" id="CAI2187957.1"/>
    </source>
</evidence>
<comment type="function">
    <text evidence="1 10">DNA-dependent RNA polymerase catalyzes the transcription of DNA into RNA using the four ribonucleoside triphosphates as substrates.</text>
</comment>
<feature type="non-terminal residue" evidence="13">
    <location>
        <position position="1683"/>
    </location>
</feature>
<keyword evidence="8 10" id="KW-0804">Transcription</keyword>
<dbReference type="OrthoDB" id="2405767at2759"/>
<dbReference type="InterPro" id="IPR019462">
    <property type="entry name" value="DNA-dir_RNA_pol_bsu_external_1"/>
</dbReference>
<dbReference type="Gene3D" id="3.90.1110.10">
    <property type="entry name" value="RNA polymerase Rpb2, domain 2"/>
    <property type="match status" value="1"/>
</dbReference>
<keyword evidence="11" id="KW-0175">Coiled coil</keyword>
<reference evidence="13" key="1">
    <citation type="submission" date="2022-08" db="EMBL/GenBank/DDBJ databases">
        <authorList>
            <person name="Kallberg Y."/>
            <person name="Tangrot J."/>
            <person name="Rosling A."/>
        </authorList>
    </citation>
    <scope>NUCLEOTIDE SEQUENCE</scope>
    <source>
        <strain evidence="13">Wild A</strain>
    </source>
</reference>
<evidence type="ECO:0000256" key="9">
    <source>
        <dbReference type="ARBA" id="ARBA00048552"/>
    </source>
</evidence>
<dbReference type="InterPro" id="IPR006592">
    <property type="entry name" value="RNA_pol_N"/>
</dbReference>
<dbReference type="EMBL" id="CAMKVN010004899">
    <property type="protein sequence ID" value="CAI2187957.1"/>
    <property type="molecule type" value="Genomic_DNA"/>
</dbReference>
<dbReference type="Pfam" id="PF00562">
    <property type="entry name" value="RNA_pol_Rpb2_6"/>
    <property type="match status" value="1"/>
</dbReference>
<dbReference type="InterPro" id="IPR007080">
    <property type="entry name" value="RNA_pol_Rpb1_1"/>
</dbReference>
<keyword evidence="4 10" id="KW-0240">DNA-directed RNA polymerase</keyword>
<accession>A0A9W4WY64</accession>
<dbReference type="Gene3D" id="2.40.40.20">
    <property type="match status" value="1"/>
</dbReference>
<comment type="similarity">
    <text evidence="3">In the C-terminal section; belongs to the RNA polymerase beta' chain family.</text>
</comment>
<dbReference type="Pfam" id="PF10385">
    <property type="entry name" value="RNA_pol_Rpb2_45"/>
    <property type="match status" value="1"/>
</dbReference>
<dbReference type="Pfam" id="PF00623">
    <property type="entry name" value="RNA_pol_Rpb1_2"/>
    <property type="match status" value="2"/>
</dbReference>
<dbReference type="InterPro" id="IPR045867">
    <property type="entry name" value="DNA-dir_RpoC_beta_prime"/>
</dbReference>
<name>A0A9W4WY64_9GLOM</name>
<comment type="catalytic activity">
    <reaction evidence="9 10">
        <text>RNA(n) + a ribonucleoside 5'-triphosphate = RNA(n+1) + diphosphate</text>
        <dbReference type="Rhea" id="RHEA:21248"/>
        <dbReference type="Rhea" id="RHEA-COMP:14527"/>
        <dbReference type="Rhea" id="RHEA-COMP:17342"/>
        <dbReference type="ChEBI" id="CHEBI:33019"/>
        <dbReference type="ChEBI" id="CHEBI:61557"/>
        <dbReference type="ChEBI" id="CHEBI:140395"/>
        <dbReference type="EC" id="2.7.7.6"/>
    </reaction>
</comment>
<feature type="coiled-coil region" evidence="11">
    <location>
        <begin position="1084"/>
        <end position="1128"/>
    </location>
</feature>
<dbReference type="InterPro" id="IPR007081">
    <property type="entry name" value="RNA_pol_Rpb1_5"/>
</dbReference>
<dbReference type="Gene3D" id="2.40.270.10">
    <property type="entry name" value="DNA-directed RNA polymerase, subunit 2, domain 6"/>
    <property type="match status" value="1"/>
</dbReference>